<dbReference type="Gene3D" id="4.10.60.10">
    <property type="entry name" value="Zinc finger, CCHC-type"/>
    <property type="match status" value="1"/>
</dbReference>
<dbReference type="GO" id="GO:0008270">
    <property type="term" value="F:zinc ion binding"/>
    <property type="evidence" value="ECO:0007669"/>
    <property type="project" value="UniProtKB-KW"/>
</dbReference>
<dbReference type="EMBL" id="JASPKY010000613">
    <property type="protein sequence ID" value="KAK9687964.1"/>
    <property type="molecule type" value="Genomic_DNA"/>
</dbReference>
<dbReference type="InterPro" id="IPR005162">
    <property type="entry name" value="Retrotrans_gag_dom"/>
</dbReference>
<keyword evidence="1" id="KW-0862">Zinc</keyword>
<evidence type="ECO:0000256" key="1">
    <source>
        <dbReference type="PROSITE-ProRule" id="PRU00047"/>
    </source>
</evidence>
<feature type="compositionally biased region" description="Acidic residues" evidence="3">
    <location>
        <begin position="1"/>
        <end position="10"/>
    </location>
</feature>
<dbReference type="Pfam" id="PF03732">
    <property type="entry name" value="Retrotrans_gag"/>
    <property type="match status" value="1"/>
</dbReference>
<feature type="compositionally biased region" description="Basic and acidic residues" evidence="3">
    <location>
        <begin position="11"/>
        <end position="26"/>
    </location>
</feature>
<reference evidence="5 6" key="1">
    <citation type="journal article" date="2024" name="BMC Genomics">
        <title>De novo assembly and annotation of Popillia japonica's genome with initial clues to its potential as an invasive pest.</title>
        <authorList>
            <person name="Cucini C."/>
            <person name="Boschi S."/>
            <person name="Funari R."/>
            <person name="Cardaioli E."/>
            <person name="Iannotti N."/>
            <person name="Marturano G."/>
            <person name="Paoli F."/>
            <person name="Bruttini M."/>
            <person name="Carapelli A."/>
            <person name="Frati F."/>
            <person name="Nardi F."/>
        </authorList>
    </citation>
    <scope>NUCLEOTIDE SEQUENCE [LARGE SCALE GENOMIC DNA]</scope>
    <source>
        <strain evidence="5">DMR45628</strain>
    </source>
</reference>
<dbReference type="Proteomes" id="UP001458880">
    <property type="component" value="Unassembled WGS sequence"/>
</dbReference>
<dbReference type="AlphaFoldDB" id="A0AAW1IEV5"/>
<dbReference type="InterPro" id="IPR001878">
    <property type="entry name" value="Znf_CCHC"/>
</dbReference>
<accession>A0AAW1IEV5</accession>
<evidence type="ECO:0000313" key="5">
    <source>
        <dbReference type="EMBL" id="KAK9687964.1"/>
    </source>
</evidence>
<evidence type="ECO:0000313" key="6">
    <source>
        <dbReference type="Proteomes" id="UP001458880"/>
    </source>
</evidence>
<proteinExistence type="predicted"/>
<dbReference type="PROSITE" id="PS50158">
    <property type="entry name" value="ZF_CCHC"/>
    <property type="match status" value="1"/>
</dbReference>
<dbReference type="SUPFAM" id="SSF57756">
    <property type="entry name" value="Retrovirus zinc finger-like domains"/>
    <property type="match status" value="1"/>
</dbReference>
<dbReference type="GO" id="GO:0003676">
    <property type="term" value="F:nucleic acid binding"/>
    <property type="evidence" value="ECO:0007669"/>
    <property type="project" value="InterPro"/>
</dbReference>
<dbReference type="Pfam" id="PF00098">
    <property type="entry name" value="zf-CCHC"/>
    <property type="match status" value="1"/>
</dbReference>
<evidence type="ECO:0000259" key="4">
    <source>
        <dbReference type="PROSITE" id="PS50158"/>
    </source>
</evidence>
<evidence type="ECO:0000256" key="3">
    <source>
        <dbReference type="SAM" id="MobiDB-lite"/>
    </source>
</evidence>
<protein>
    <submittedName>
        <fullName evidence="5">Zinc knuckle</fullName>
    </submittedName>
</protein>
<feature type="coiled-coil region" evidence="2">
    <location>
        <begin position="38"/>
        <end position="96"/>
    </location>
</feature>
<comment type="caution">
    <text evidence="5">The sequence shown here is derived from an EMBL/GenBank/DDBJ whole genome shotgun (WGS) entry which is preliminary data.</text>
</comment>
<keyword evidence="1" id="KW-0863">Zinc-finger</keyword>
<feature type="region of interest" description="Disordered" evidence="3">
    <location>
        <begin position="1"/>
        <end position="26"/>
    </location>
</feature>
<feature type="domain" description="CCHC-type" evidence="4">
    <location>
        <begin position="305"/>
        <end position="321"/>
    </location>
</feature>
<keyword evidence="2" id="KW-0175">Coiled coil</keyword>
<keyword evidence="6" id="KW-1185">Reference proteome</keyword>
<organism evidence="5 6">
    <name type="scientific">Popillia japonica</name>
    <name type="common">Japanese beetle</name>
    <dbReference type="NCBI Taxonomy" id="7064"/>
    <lineage>
        <taxon>Eukaryota</taxon>
        <taxon>Metazoa</taxon>
        <taxon>Ecdysozoa</taxon>
        <taxon>Arthropoda</taxon>
        <taxon>Hexapoda</taxon>
        <taxon>Insecta</taxon>
        <taxon>Pterygota</taxon>
        <taxon>Neoptera</taxon>
        <taxon>Endopterygota</taxon>
        <taxon>Coleoptera</taxon>
        <taxon>Polyphaga</taxon>
        <taxon>Scarabaeiformia</taxon>
        <taxon>Scarabaeidae</taxon>
        <taxon>Rutelinae</taxon>
        <taxon>Popillia</taxon>
    </lineage>
</organism>
<dbReference type="SMART" id="SM00343">
    <property type="entry name" value="ZnF_C2HC"/>
    <property type="match status" value="1"/>
</dbReference>
<gene>
    <name evidence="5" type="ORF">QE152_g35892</name>
</gene>
<evidence type="ECO:0000256" key="2">
    <source>
        <dbReference type="SAM" id="Coils"/>
    </source>
</evidence>
<keyword evidence="1" id="KW-0479">Metal-binding</keyword>
<sequence length="330" mass="38177">MSDNEIETGDNIDKMGESAWGIDRRNNSIGDVSDRREMERLNDAHKLIEWERELLRRERDGMERLNDAHKLIEWERELLRRERELLQRERKILNGTLNQSQVHSVSAAVANKKEMADMIPEFNPSKLSSLSSNQWVRKTESIGSAYSLDGTTTLALHAAMKLRDAARLWHDGASDCATTRDRFKCAFLEAFPTSTNEADVHAELMRRKKRKEETYEEYFYEMVAIAKKVEISDQAVVRYIIGGLNQTDMMRSLSLQLHDSPIELLRRIKNYEDTMVQEPCRSNPRLDKTANHREAGHTGYMGKKRCYNCNELGHISTQCPKSGPYIYTMS</sequence>
<name>A0AAW1IEV5_POPJA</name>
<dbReference type="InterPro" id="IPR036875">
    <property type="entry name" value="Znf_CCHC_sf"/>
</dbReference>